<dbReference type="AlphaFoldDB" id="V4KFX4"/>
<feature type="compositionally biased region" description="Polar residues" evidence="2">
    <location>
        <begin position="107"/>
        <end position="122"/>
    </location>
</feature>
<sequence length="382" mass="42880">MFTRLQNLRQGSRTVDEYAEEFYLLLTRNELNDTQIQLVSRFIGGLRPQLQNSLTQFDPSTVAEAHRRALAFETQSKAGSSWTNSGNWRPRLTGTDTENSSHDSPEVSKSQTAPRNSTTLDESTLRRSTRPPALKCYSCGEPGHRQTACPNQQRRGLLLEDTEGVYNSADEEDTGIYEETLTSGDSNAPVLMLRRICLAPVGYEEPWLRTNIFRSTCTIKGKLCNLVIDSGSSRNVVSETAVKKLGLKREDHPAPYALAWITEGTDVKITHRALVSFSIGAFYKDTIYCDIAPMDVSHLILGRPWQFDRDTCHNGKKNTYSFVFENRKIVLLPNPEPASLPLATNKVDIQLPVMKDLGSKHTLLCSRVQFETELRDSGFMLA</sequence>
<dbReference type="Pfam" id="PF13650">
    <property type="entry name" value="Asp_protease_2"/>
    <property type="match status" value="1"/>
</dbReference>
<keyword evidence="1" id="KW-0863">Zinc-finger</keyword>
<dbReference type="Gene3D" id="2.40.70.10">
    <property type="entry name" value="Acid Proteases"/>
    <property type="match status" value="1"/>
</dbReference>
<dbReference type="SUPFAM" id="SSF50630">
    <property type="entry name" value="Acid proteases"/>
    <property type="match status" value="1"/>
</dbReference>
<dbReference type="PANTHER" id="PTHR35046">
    <property type="entry name" value="ZINC KNUCKLE (CCHC-TYPE) FAMILY PROTEIN"/>
    <property type="match status" value="1"/>
</dbReference>
<keyword evidence="1" id="KW-0479">Metal-binding</keyword>
<name>V4KFX4_EUTSA</name>
<dbReference type="GO" id="GO:0008270">
    <property type="term" value="F:zinc ion binding"/>
    <property type="evidence" value="ECO:0007669"/>
    <property type="project" value="UniProtKB-KW"/>
</dbReference>
<dbReference type="InterPro" id="IPR021109">
    <property type="entry name" value="Peptidase_aspartic_dom_sf"/>
</dbReference>
<proteinExistence type="predicted"/>
<dbReference type="GO" id="GO:0003676">
    <property type="term" value="F:nucleic acid binding"/>
    <property type="evidence" value="ECO:0007669"/>
    <property type="project" value="InterPro"/>
</dbReference>
<dbReference type="PANTHER" id="PTHR35046:SF18">
    <property type="entry name" value="RNA-DIRECTED DNA POLYMERASE"/>
    <property type="match status" value="1"/>
</dbReference>
<dbReference type="Gramene" id="ESQ30059">
    <property type="protein sequence ID" value="ESQ30059"/>
    <property type="gene ID" value="EUTSA_v10012229mg"/>
</dbReference>
<keyword evidence="1" id="KW-0862">Zinc</keyword>
<evidence type="ECO:0000256" key="1">
    <source>
        <dbReference type="PROSITE-ProRule" id="PRU00047"/>
    </source>
</evidence>
<dbReference type="EMBL" id="KI517809">
    <property type="protein sequence ID" value="ESQ30059.1"/>
    <property type="molecule type" value="Genomic_DNA"/>
</dbReference>
<evidence type="ECO:0000256" key="2">
    <source>
        <dbReference type="SAM" id="MobiDB-lite"/>
    </source>
</evidence>
<dbReference type="STRING" id="72664.V4KFX4"/>
<evidence type="ECO:0000313" key="4">
    <source>
        <dbReference type="EMBL" id="ESQ30059.1"/>
    </source>
</evidence>
<dbReference type="Gene3D" id="4.10.60.10">
    <property type="entry name" value="Zinc finger, CCHC-type"/>
    <property type="match status" value="1"/>
</dbReference>
<dbReference type="SMART" id="SM00343">
    <property type="entry name" value="ZnF_C2HC"/>
    <property type="match status" value="1"/>
</dbReference>
<dbReference type="PROSITE" id="PS50158">
    <property type="entry name" value="ZF_CCHC"/>
    <property type="match status" value="1"/>
</dbReference>
<feature type="compositionally biased region" description="Polar residues" evidence="2">
    <location>
        <begin position="74"/>
        <end position="87"/>
    </location>
</feature>
<dbReference type="OMA" id="NHDIANI"/>
<dbReference type="eggNOG" id="KOG0017">
    <property type="taxonomic scope" value="Eukaryota"/>
</dbReference>
<organism evidence="4 5">
    <name type="scientific">Eutrema salsugineum</name>
    <name type="common">Saltwater cress</name>
    <name type="synonym">Sisymbrium salsugineum</name>
    <dbReference type="NCBI Taxonomy" id="72664"/>
    <lineage>
        <taxon>Eukaryota</taxon>
        <taxon>Viridiplantae</taxon>
        <taxon>Streptophyta</taxon>
        <taxon>Embryophyta</taxon>
        <taxon>Tracheophyta</taxon>
        <taxon>Spermatophyta</taxon>
        <taxon>Magnoliopsida</taxon>
        <taxon>eudicotyledons</taxon>
        <taxon>Gunneridae</taxon>
        <taxon>Pentapetalae</taxon>
        <taxon>rosids</taxon>
        <taxon>malvids</taxon>
        <taxon>Brassicales</taxon>
        <taxon>Brassicaceae</taxon>
        <taxon>Eutremeae</taxon>
        <taxon>Eutrema</taxon>
    </lineage>
</organism>
<dbReference type="Pfam" id="PF00098">
    <property type="entry name" value="zf-CCHC"/>
    <property type="match status" value="1"/>
</dbReference>
<evidence type="ECO:0000259" key="3">
    <source>
        <dbReference type="PROSITE" id="PS50158"/>
    </source>
</evidence>
<dbReference type="Proteomes" id="UP000030689">
    <property type="component" value="Unassembled WGS sequence"/>
</dbReference>
<reference evidence="4 5" key="1">
    <citation type="journal article" date="2013" name="Front. Plant Sci.">
        <title>The Reference Genome of the Halophytic Plant Eutrema salsugineum.</title>
        <authorList>
            <person name="Yang R."/>
            <person name="Jarvis D.E."/>
            <person name="Chen H."/>
            <person name="Beilstein M.A."/>
            <person name="Grimwood J."/>
            <person name="Jenkins J."/>
            <person name="Shu S."/>
            <person name="Prochnik S."/>
            <person name="Xin M."/>
            <person name="Ma C."/>
            <person name="Schmutz J."/>
            <person name="Wing R.A."/>
            <person name="Mitchell-Olds T."/>
            <person name="Schumaker K.S."/>
            <person name="Wang X."/>
        </authorList>
    </citation>
    <scope>NUCLEOTIDE SEQUENCE [LARGE SCALE GENOMIC DNA]</scope>
</reference>
<keyword evidence="5" id="KW-1185">Reference proteome</keyword>
<dbReference type="InterPro" id="IPR036875">
    <property type="entry name" value="Znf_CCHC_sf"/>
</dbReference>
<dbReference type="SUPFAM" id="SSF57756">
    <property type="entry name" value="Retrovirus zinc finger-like domains"/>
    <property type="match status" value="1"/>
</dbReference>
<evidence type="ECO:0000313" key="5">
    <source>
        <dbReference type="Proteomes" id="UP000030689"/>
    </source>
</evidence>
<dbReference type="InterPro" id="IPR001878">
    <property type="entry name" value="Znf_CCHC"/>
</dbReference>
<feature type="region of interest" description="Disordered" evidence="2">
    <location>
        <begin position="74"/>
        <end position="129"/>
    </location>
</feature>
<dbReference type="KEGG" id="eus:EUTSA_v10012229mg"/>
<feature type="domain" description="CCHC-type" evidence="3">
    <location>
        <begin position="135"/>
        <end position="151"/>
    </location>
</feature>
<accession>V4KFX4</accession>
<gene>
    <name evidence="4" type="ORF">EUTSA_v10012229mg</name>
</gene>
<dbReference type="CDD" id="cd00303">
    <property type="entry name" value="retropepsin_like"/>
    <property type="match status" value="1"/>
</dbReference>
<protein>
    <recommendedName>
        <fullName evidence="3">CCHC-type domain-containing protein</fullName>
    </recommendedName>
</protein>